<sequence>MGCWASFALFLALASIGVGAAGYGADQGYQPPSYPAQPPGQGSGNGQQRPYPLPLSSRSTSSESESSSGASCEHEESNCEERQYNRARCPRYLRTGGDEYCSKSIARPTWKLYAAPAMAGPH</sequence>
<dbReference type="AlphaFoldDB" id="A0AA36G8W5"/>
<reference evidence="3" key="1">
    <citation type="submission" date="2023-06" db="EMBL/GenBank/DDBJ databases">
        <authorList>
            <person name="Delattre M."/>
        </authorList>
    </citation>
    <scope>NUCLEOTIDE SEQUENCE</scope>
    <source>
        <strain evidence="3">AF72</strain>
    </source>
</reference>
<gene>
    <name evidence="3" type="ORF">MSPICULIGERA_LOCUS15157</name>
</gene>
<keyword evidence="2" id="KW-0732">Signal</keyword>
<feature type="non-terminal residue" evidence="3">
    <location>
        <position position="122"/>
    </location>
</feature>
<evidence type="ECO:0000256" key="2">
    <source>
        <dbReference type="SAM" id="SignalP"/>
    </source>
</evidence>
<dbReference type="EMBL" id="CATQJA010002647">
    <property type="protein sequence ID" value="CAJ0576873.1"/>
    <property type="molecule type" value="Genomic_DNA"/>
</dbReference>
<evidence type="ECO:0000313" key="3">
    <source>
        <dbReference type="EMBL" id="CAJ0576873.1"/>
    </source>
</evidence>
<keyword evidence="4" id="KW-1185">Reference proteome</keyword>
<evidence type="ECO:0000256" key="1">
    <source>
        <dbReference type="SAM" id="MobiDB-lite"/>
    </source>
</evidence>
<accession>A0AA36G8W5</accession>
<protein>
    <submittedName>
        <fullName evidence="3">Uncharacterized protein</fullName>
    </submittedName>
</protein>
<dbReference type="Proteomes" id="UP001177023">
    <property type="component" value="Unassembled WGS sequence"/>
</dbReference>
<organism evidence="3 4">
    <name type="scientific">Mesorhabditis spiculigera</name>
    <dbReference type="NCBI Taxonomy" id="96644"/>
    <lineage>
        <taxon>Eukaryota</taxon>
        <taxon>Metazoa</taxon>
        <taxon>Ecdysozoa</taxon>
        <taxon>Nematoda</taxon>
        <taxon>Chromadorea</taxon>
        <taxon>Rhabditida</taxon>
        <taxon>Rhabditina</taxon>
        <taxon>Rhabditomorpha</taxon>
        <taxon>Rhabditoidea</taxon>
        <taxon>Rhabditidae</taxon>
        <taxon>Mesorhabditinae</taxon>
        <taxon>Mesorhabditis</taxon>
    </lineage>
</organism>
<feature type="chain" id="PRO_5041426066" evidence="2">
    <location>
        <begin position="21"/>
        <end position="122"/>
    </location>
</feature>
<feature type="compositionally biased region" description="Basic and acidic residues" evidence="1">
    <location>
        <begin position="72"/>
        <end position="83"/>
    </location>
</feature>
<feature type="region of interest" description="Disordered" evidence="1">
    <location>
        <begin position="27"/>
        <end position="83"/>
    </location>
</feature>
<feature type="compositionally biased region" description="Low complexity" evidence="1">
    <location>
        <begin position="46"/>
        <end position="71"/>
    </location>
</feature>
<comment type="caution">
    <text evidence="3">The sequence shown here is derived from an EMBL/GenBank/DDBJ whole genome shotgun (WGS) entry which is preliminary data.</text>
</comment>
<evidence type="ECO:0000313" key="4">
    <source>
        <dbReference type="Proteomes" id="UP001177023"/>
    </source>
</evidence>
<proteinExistence type="predicted"/>
<name>A0AA36G8W5_9BILA</name>
<feature type="signal peptide" evidence="2">
    <location>
        <begin position="1"/>
        <end position="20"/>
    </location>
</feature>